<dbReference type="RefSeq" id="WP_155454062.1">
    <property type="nucleotide sequence ID" value="NZ_WNKX01000007.1"/>
</dbReference>
<dbReference type="EMBL" id="WNKX01000007">
    <property type="protein sequence ID" value="MTW11092.1"/>
    <property type="molecule type" value="Genomic_DNA"/>
</dbReference>
<dbReference type="Proteomes" id="UP000472320">
    <property type="component" value="Unassembled WGS sequence"/>
</dbReference>
<sequence>MEITAFAALTRNVIRDNGFDDFIPVARLPARHEIRGLDGIDHESEETQFKIVRRLNGTFDSGIFEA</sequence>
<name>A0A6L6QFE1_9BURK</name>
<accession>A0A6L6QFE1</accession>
<comment type="caution">
    <text evidence="1">The sequence shown here is derived from an EMBL/GenBank/DDBJ whole genome shotgun (WGS) entry which is preliminary data.</text>
</comment>
<dbReference type="AlphaFoldDB" id="A0A6L6QFE1"/>
<reference evidence="1 2" key="1">
    <citation type="submission" date="2019-11" db="EMBL/GenBank/DDBJ databases">
        <title>Type strains purchased from KCTC, JCM and DSMZ.</title>
        <authorList>
            <person name="Lu H."/>
        </authorList>
    </citation>
    <scope>NUCLEOTIDE SEQUENCE [LARGE SCALE GENOMIC DNA]</scope>
    <source>
        <strain evidence="1 2">JCM 31587</strain>
    </source>
</reference>
<proteinExistence type="predicted"/>
<keyword evidence="2" id="KW-1185">Reference proteome</keyword>
<gene>
    <name evidence="1" type="ORF">GM658_10805</name>
</gene>
<protein>
    <submittedName>
        <fullName evidence="1">Uncharacterized protein</fullName>
    </submittedName>
</protein>
<organism evidence="1 2">
    <name type="scientific">Massilia eburnea</name>
    <dbReference type="NCBI Taxonomy" id="1776165"/>
    <lineage>
        <taxon>Bacteria</taxon>
        <taxon>Pseudomonadati</taxon>
        <taxon>Pseudomonadota</taxon>
        <taxon>Betaproteobacteria</taxon>
        <taxon>Burkholderiales</taxon>
        <taxon>Oxalobacteraceae</taxon>
        <taxon>Telluria group</taxon>
        <taxon>Massilia</taxon>
    </lineage>
</organism>
<evidence type="ECO:0000313" key="1">
    <source>
        <dbReference type="EMBL" id="MTW11092.1"/>
    </source>
</evidence>
<evidence type="ECO:0000313" key="2">
    <source>
        <dbReference type="Proteomes" id="UP000472320"/>
    </source>
</evidence>